<reference evidence="1" key="1">
    <citation type="journal article" date="2023" name="Mol. Phylogenet. Evol.">
        <title>Genome-scale phylogeny and comparative genomics of the fungal order Sordariales.</title>
        <authorList>
            <person name="Hensen N."/>
            <person name="Bonometti L."/>
            <person name="Westerberg I."/>
            <person name="Brannstrom I.O."/>
            <person name="Guillou S."/>
            <person name="Cros-Aarteil S."/>
            <person name="Calhoun S."/>
            <person name="Haridas S."/>
            <person name="Kuo A."/>
            <person name="Mondo S."/>
            <person name="Pangilinan J."/>
            <person name="Riley R."/>
            <person name="LaButti K."/>
            <person name="Andreopoulos B."/>
            <person name="Lipzen A."/>
            <person name="Chen C."/>
            <person name="Yan M."/>
            <person name="Daum C."/>
            <person name="Ng V."/>
            <person name="Clum A."/>
            <person name="Steindorff A."/>
            <person name="Ohm R.A."/>
            <person name="Martin F."/>
            <person name="Silar P."/>
            <person name="Natvig D.O."/>
            <person name="Lalanne C."/>
            <person name="Gautier V."/>
            <person name="Ament-Velasquez S.L."/>
            <person name="Kruys A."/>
            <person name="Hutchinson M.I."/>
            <person name="Powell A.J."/>
            <person name="Barry K."/>
            <person name="Miller A.N."/>
            <person name="Grigoriev I.V."/>
            <person name="Debuchy R."/>
            <person name="Gladieux P."/>
            <person name="Hiltunen Thoren M."/>
            <person name="Johannesson H."/>
        </authorList>
    </citation>
    <scope>NUCLEOTIDE SEQUENCE</scope>
    <source>
        <strain evidence="1">CBS 508.74</strain>
    </source>
</reference>
<dbReference type="RefSeq" id="XP_064673191.1">
    <property type="nucleotide sequence ID" value="XM_064814459.1"/>
</dbReference>
<comment type="caution">
    <text evidence="1">The sequence shown here is derived from an EMBL/GenBank/DDBJ whole genome shotgun (WGS) entry which is preliminary data.</text>
</comment>
<accession>A0AAN6TKA1</accession>
<dbReference type="Proteomes" id="UP001302812">
    <property type="component" value="Unassembled WGS sequence"/>
</dbReference>
<evidence type="ECO:0000313" key="2">
    <source>
        <dbReference type="Proteomes" id="UP001302812"/>
    </source>
</evidence>
<dbReference type="EMBL" id="MU853334">
    <property type="protein sequence ID" value="KAK4115621.1"/>
    <property type="molecule type" value="Genomic_DNA"/>
</dbReference>
<organism evidence="1 2">
    <name type="scientific">Canariomyces notabilis</name>
    <dbReference type="NCBI Taxonomy" id="2074819"/>
    <lineage>
        <taxon>Eukaryota</taxon>
        <taxon>Fungi</taxon>
        <taxon>Dikarya</taxon>
        <taxon>Ascomycota</taxon>
        <taxon>Pezizomycotina</taxon>
        <taxon>Sordariomycetes</taxon>
        <taxon>Sordariomycetidae</taxon>
        <taxon>Sordariales</taxon>
        <taxon>Chaetomiaceae</taxon>
        <taxon>Canariomyces</taxon>
    </lineage>
</organism>
<reference evidence="1" key="2">
    <citation type="submission" date="2023-05" db="EMBL/GenBank/DDBJ databases">
        <authorList>
            <consortium name="Lawrence Berkeley National Laboratory"/>
            <person name="Steindorff A."/>
            <person name="Hensen N."/>
            <person name="Bonometti L."/>
            <person name="Westerberg I."/>
            <person name="Brannstrom I.O."/>
            <person name="Guillou S."/>
            <person name="Cros-Aarteil S."/>
            <person name="Calhoun S."/>
            <person name="Haridas S."/>
            <person name="Kuo A."/>
            <person name="Mondo S."/>
            <person name="Pangilinan J."/>
            <person name="Riley R."/>
            <person name="Labutti K."/>
            <person name="Andreopoulos B."/>
            <person name="Lipzen A."/>
            <person name="Chen C."/>
            <person name="Yanf M."/>
            <person name="Daum C."/>
            <person name="Ng V."/>
            <person name="Clum A."/>
            <person name="Ohm R."/>
            <person name="Martin F."/>
            <person name="Silar P."/>
            <person name="Natvig D."/>
            <person name="Lalanne C."/>
            <person name="Gautier V."/>
            <person name="Ament-Velasquez S.L."/>
            <person name="Kruys A."/>
            <person name="Hutchinson M.I."/>
            <person name="Powell A.J."/>
            <person name="Barry K."/>
            <person name="Miller A.N."/>
            <person name="Grigoriev I.V."/>
            <person name="Debuchy R."/>
            <person name="Gladieux P."/>
            <person name="Thoren M.H."/>
            <person name="Johannesson H."/>
        </authorList>
    </citation>
    <scope>NUCLEOTIDE SEQUENCE</scope>
    <source>
        <strain evidence="1">CBS 508.74</strain>
    </source>
</reference>
<name>A0AAN6TKA1_9PEZI</name>
<sequence length="52" mass="6068">MSGSGGFYKYRCKYFWTYNCDNWVYANGHACQMCLVSHVHLPTLFPLLPPHI</sequence>
<dbReference type="AlphaFoldDB" id="A0AAN6TKA1"/>
<keyword evidence="2" id="KW-1185">Reference proteome</keyword>
<gene>
    <name evidence="1" type="ORF">N656DRAFT_775547</name>
</gene>
<evidence type="ECO:0000313" key="1">
    <source>
        <dbReference type="EMBL" id="KAK4115621.1"/>
    </source>
</evidence>
<dbReference type="GeneID" id="89938584"/>
<proteinExistence type="predicted"/>
<protein>
    <submittedName>
        <fullName evidence="1">Uncharacterized protein</fullName>
    </submittedName>
</protein>